<comment type="caution">
    <text evidence="3">The sequence shown here is derived from an EMBL/GenBank/DDBJ whole genome shotgun (WGS) entry which is preliminary data.</text>
</comment>
<name>A0AAD6L2L6_9ROSI</name>
<gene>
    <name evidence="3" type="ORF">OIU84_017024</name>
</gene>
<dbReference type="Proteomes" id="UP001162972">
    <property type="component" value="Chromosome 13"/>
</dbReference>
<comment type="similarity">
    <text evidence="1">Belongs to the VPS26 family.</text>
</comment>
<keyword evidence="4" id="KW-1185">Reference proteome</keyword>
<evidence type="ECO:0000313" key="3">
    <source>
        <dbReference type="EMBL" id="KAJ6433234.1"/>
    </source>
</evidence>
<proteinExistence type="inferred from homology"/>
<dbReference type="AlphaFoldDB" id="A0AAD6L2L6"/>
<sequence>MNYLIGAFKPSCNISITLSDAKTRKQVPMKKENGQTLMVPLFHSQENIAGKVLCCGSIFFLYLYFRNACLR</sequence>
<keyword evidence="2" id="KW-1133">Transmembrane helix</keyword>
<dbReference type="GO" id="GO:0006886">
    <property type="term" value="P:intracellular protein transport"/>
    <property type="evidence" value="ECO:0007669"/>
    <property type="project" value="InterPro"/>
</dbReference>
<keyword evidence="2" id="KW-0812">Transmembrane</keyword>
<organism evidence="3 4">
    <name type="scientific">Salix udensis</name>
    <dbReference type="NCBI Taxonomy" id="889485"/>
    <lineage>
        <taxon>Eukaryota</taxon>
        <taxon>Viridiplantae</taxon>
        <taxon>Streptophyta</taxon>
        <taxon>Embryophyta</taxon>
        <taxon>Tracheophyta</taxon>
        <taxon>Spermatophyta</taxon>
        <taxon>Magnoliopsida</taxon>
        <taxon>eudicotyledons</taxon>
        <taxon>Gunneridae</taxon>
        <taxon>Pentapetalae</taxon>
        <taxon>rosids</taxon>
        <taxon>fabids</taxon>
        <taxon>Malpighiales</taxon>
        <taxon>Salicaceae</taxon>
        <taxon>Saliceae</taxon>
        <taxon>Salix</taxon>
    </lineage>
</organism>
<dbReference type="Pfam" id="PF03643">
    <property type="entry name" value="Vps26"/>
    <property type="match status" value="1"/>
</dbReference>
<accession>A0AAD6L2L6</accession>
<dbReference type="Gene3D" id="2.60.40.640">
    <property type="match status" value="1"/>
</dbReference>
<keyword evidence="2" id="KW-0472">Membrane</keyword>
<protein>
    <submittedName>
        <fullName evidence="3">Uncharacterized protein</fullName>
    </submittedName>
</protein>
<dbReference type="InterPro" id="IPR014752">
    <property type="entry name" value="Arrestin-like_C"/>
</dbReference>
<evidence type="ECO:0000256" key="2">
    <source>
        <dbReference type="SAM" id="Phobius"/>
    </source>
</evidence>
<feature type="transmembrane region" description="Helical" evidence="2">
    <location>
        <begin position="48"/>
        <end position="65"/>
    </location>
</feature>
<dbReference type="EMBL" id="JAPFFJ010000002">
    <property type="protein sequence ID" value="KAJ6433234.1"/>
    <property type="molecule type" value="Genomic_DNA"/>
</dbReference>
<evidence type="ECO:0000313" key="4">
    <source>
        <dbReference type="Proteomes" id="UP001162972"/>
    </source>
</evidence>
<reference evidence="3 4" key="1">
    <citation type="journal article" date="2023" name="Int. J. Mol. Sci.">
        <title>De Novo Assembly and Annotation of 11 Diverse Shrub Willow (Salix) Genomes Reveals Novel Gene Organization in Sex-Linked Regions.</title>
        <authorList>
            <person name="Hyden B."/>
            <person name="Feng K."/>
            <person name="Yates T.B."/>
            <person name="Jawdy S."/>
            <person name="Cereghino C."/>
            <person name="Smart L.B."/>
            <person name="Muchero W."/>
        </authorList>
    </citation>
    <scope>NUCLEOTIDE SEQUENCE [LARGE SCALE GENOMIC DNA]</scope>
    <source>
        <tissue evidence="3">Shoot tip</tissue>
    </source>
</reference>
<evidence type="ECO:0000256" key="1">
    <source>
        <dbReference type="ARBA" id="ARBA00009100"/>
    </source>
</evidence>
<dbReference type="InterPro" id="IPR028934">
    <property type="entry name" value="Vps26-related"/>
</dbReference>